<dbReference type="Proteomes" id="UP001054945">
    <property type="component" value="Unassembled WGS sequence"/>
</dbReference>
<feature type="non-terminal residue" evidence="2">
    <location>
        <position position="208"/>
    </location>
</feature>
<gene>
    <name evidence="2" type="primary">Gld</name>
    <name evidence="2" type="ORF">CEXT_233151</name>
</gene>
<evidence type="ECO:0000256" key="1">
    <source>
        <dbReference type="ARBA" id="ARBA00010790"/>
    </source>
</evidence>
<sequence length="208" mass="23062">MFSRRPDGSLSRKIVFDSLSFFSSFHMLMLSLSVQKQAPKTKTSFKSQYDYIIVGGGAAGSVLASRLSEVPCVSVLLLEAGKPAPRVTDIPSVAGSFIQSDIDWKYRTTPQKTHGISTHSEEYFYPREKYLEAAYSTINALIMNRGHRRNYDEWAALGPQAGVSMKCWHGFGGPVSVERPNYQPEKDRIAESALGLGYRFVDVNGPNA</sequence>
<dbReference type="Gene3D" id="3.50.50.60">
    <property type="entry name" value="FAD/NAD(P)-binding domain"/>
    <property type="match status" value="1"/>
</dbReference>
<dbReference type="AlphaFoldDB" id="A0AAV4XXN7"/>
<reference evidence="2 3" key="1">
    <citation type="submission" date="2021-06" db="EMBL/GenBank/DDBJ databases">
        <title>Caerostris extrusa draft genome.</title>
        <authorList>
            <person name="Kono N."/>
            <person name="Arakawa K."/>
        </authorList>
    </citation>
    <scope>NUCLEOTIDE SEQUENCE [LARGE SCALE GENOMIC DNA]</scope>
</reference>
<dbReference type="InterPro" id="IPR012132">
    <property type="entry name" value="GMC_OxRdtase"/>
</dbReference>
<evidence type="ECO:0000313" key="2">
    <source>
        <dbReference type="EMBL" id="GIY98625.1"/>
    </source>
</evidence>
<dbReference type="InterPro" id="IPR036188">
    <property type="entry name" value="FAD/NAD-bd_sf"/>
</dbReference>
<comment type="caution">
    <text evidence="2">The sequence shown here is derived from an EMBL/GenBank/DDBJ whole genome shotgun (WGS) entry which is preliminary data.</text>
</comment>
<dbReference type="EMBL" id="BPLR01018321">
    <property type="protein sequence ID" value="GIY98625.1"/>
    <property type="molecule type" value="Genomic_DNA"/>
</dbReference>
<accession>A0AAV4XXN7</accession>
<dbReference type="PANTHER" id="PTHR11552">
    <property type="entry name" value="GLUCOSE-METHANOL-CHOLINE GMC OXIDOREDUCTASE"/>
    <property type="match status" value="1"/>
</dbReference>
<dbReference type="SUPFAM" id="SSF51905">
    <property type="entry name" value="FAD/NAD(P)-binding domain"/>
    <property type="match status" value="1"/>
</dbReference>
<dbReference type="GO" id="GO:0050660">
    <property type="term" value="F:flavin adenine dinucleotide binding"/>
    <property type="evidence" value="ECO:0007669"/>
    <property type="project" value="InterPro"/>
</dbReference>
<dbReference type="Gene3D" id="3.30.560.10">
    <property type="entry name" value="Glucose Oxidase, domain 3"/>
    <property type="match status" value="1"/>
</dbReference>
<evidence type="ECO:0000313" key="3">
    <source>
        <dbReference type="Proteomes" id="UP001054945"/>
    </source>
</evidence>
<keyword evidence="3" id="KW-1185">Reference proteome</keyword>
<organism evidence="2 3">
    <name type="scientific">Caerostris extrusa</name>
    <name type="common">Bark spider</name>
    <name type="synonym">Caerostris bankana</name>
    <dbReference type="NCBI Taxonomy" id="172846"/>
    <lineage>
        <taxon>Eukaryota</taxon>
        <taxon>Metazoa</taxon>
        <taxon>Ecdysozoa</taxon>
        <taxon>Arthropoda</taxon>
        <taxon>Chelicerata</taxon>
        <taxon>Arachnida</taxon>
        <taxon>Araneae</taxon>
        <taxon>Araneomorphae</taxon>
        <taxon>Entelegynae</taxon>
        <taxon>Araneoidea</taxon>
        <taxon>Araneidae</taxon>
        <taxon>Caerostris</taxon>
    </lineage>
</organism>
<protein>
    <submittedName>
        <fullName evidence="2">Glucose dehydrogenase</fullName>
    </submittedName>
</protein>
<name>A0AAV4XXN7_CAEEX</name>
<proteinExistence type="inferred from homology"/>
<dbReference type="PANTHER" id="PTHR11552:SF227">
    <property type="entry name" value="GLUCOSE DEHYDROGENASE [FAD, QUINONE]-LIKE PROTEIN"/>
    <property type="match status" value="1"/>
</dbReference>
<dbReference type="GO" id="GO:0016491">
    <property type="term" value="F:oxidoreductase activity"/>
    <property type="evidence" value="ECO:0007669"/>
    <property type="project" value="TreeGrafter"/>
</dbReference>
<comment type="similarity">
    <text evidence="1">Belongs to the GMC oxidoreductase family.</text>
</comment>